<organism evidence="1 2">
    <name type="scientific">Paraburkholderia dioscoreae</name>
    <dbReference type="NCBI Taxonomy" id="2604047"/>
    <lineage>
        <taxon>Bacteria</taxon>
        <taxon>Pseudomonadati</taxon>
        <taxon>Pseudomonadota</taxon>
        <taxon>Betaproteobacteria</taxon>
        <taxon>Burkholderiales</taxon>
        <taxon>Burkholderiaceae</taxon>
        <taxon>Paraburkholderia</taxon>
    </lineage>
</organism>
<keyword evidence="2" id="KW-1185">Reference proteome</keyword>
<dbReference type="AlphaFoldDB" id="A0A5Q4ZQ25"/>
<proteinExistence type="predicted"/>
<accession>A0A5Q4ZQ25</accession>
<dbReference type="Proteomes" id="UP000325811">
    <property type="component" value="Chromosome II"/>
</dbReference>
<gene>
    <name evidence="1" type="ORF">PDMSB3_3234</name>
</gene>
<dbReference type="KEGG" id="pdio:PDMSB3_3234.1"/>
<reference evidence="1 2" key="1">
    <citation type="submission" date="2019-08" db="EMBL/GenBank/DDBJ databases">
        <authorList>
            <person name="Herpell B J."/>
        </authorList>
    </citation>
    <scope>NUCLEOTIDE SEQUENCE [LARGE SCALE GENOMIC DNA]</scope>
    <source>
        <strain evidence="2">Msb3</strain>
    </source>
</reference>
<protein>
    <submittedName>
        <fullName evidence="1">Uncharacterized protein</fullName>
    </submittedName>
</protein>
<dbReference type="EMBL" id="LR699554">
    <property type="protein sequence ID" value="VVD34518.1"/>
    <property type="molecule type" value="Genomic_DNA"/>
</dbReference>
<name>A0A5Q4ZQ25_9BURK</name>
<evidence type="ECO:0000313" key="2">
    <source>
        <dbReference type="Proteomes" id="UP000325811"/>
    </source>
</evidence>
<evidence type="ECO:0000313" key="1">
    <source>
        <dbReference type="EMBL" id="VVD34518.1"/>
    </source>
</evidence>
<sequence>MLHTTKPHIVTYGVDGDAMTLVFYPDTGCLRFAMRAALPRAPAAVFLVHDVFRMARCALWLCVAIQFLPVSFVQHGERLNELCEVGYGDYRARTKRLGRRTRGDFPAFDARTGSRVRRHA</sequence>